<dbReference type="GeneID" id="5491595"/>
<dbReference type="KEGG" id="ssl:SS1G_03896"/>
<dbReference type="InParanoid" id="A7EF05"/>
<accession>A7EF05</accession>
<dbReference type="HOGENOM" id="CLU_2499228_0_0_1"/>
<organism evidence="1 2">
    <name type="scientific">Sclerotinia sclerotiorum (strain ATCC 18683 / 1980 / Ss-1)</name>
    <name type="common">White mold</name>
    <name type="synonym">Whetzelinia sclerotiorum</name>
    <dbReference type="NCBI Taxonomy" id="665079"/>
    <lineage>
        <taxon>Eukaryota</taxon>
        <taxon>Fungi</taxon>
        <taxon>Dikarya</taxon>
        <taxon>Ascomycota</taxon>
        <taxon>Pezizomycotina</taxon>
        <taxon>Leotiomycetes</taxon>
        <taxon>Helotiales</taxon>
        <taxon>Sclerotiniaceae</taxon>
        <taxon>Sclerotinia</taxon>
    </lineage>
</organism>
<gene>
    <name evidence="1" type="ORF">SS1G_03896</name>
</gene>
<evidence type="ECO:0000313" key="2">
    <source>
        <dbReference type="Proteomes" id="UP000001312"/>
    </source>
</evidence>
<dbReference type="AlphaFoldDB" id="A7EF05"/>
<dbReference type="EMBL" id="CH476624">
    <property type="protein sequence ID" value="EDO01421.1"/>
    <property type="molecule type" value="Genomic_DNA"/>
</dbReference>
<evidence type="ECO:0000313" key="1">
    <source>
        <dbReference type="EMBL" id="EDO01421.1"/>
    </source>
</evidence>
<sequence>MIDKSVWNPGRFLTDYSRLSRSLGSGNIEKLGKSATCNYYLATNFKIGDVNELRARGLHSQISLNSIYKLQVTSYKLQVTSYKLPS</sequence>
<protein>
    <submittedName>
        <fullName evidence="1">Uncharacterized protein</fullName>
    </submittedName>
</protein>
<keyword evidence="2" id="KW-1185">Reference proteome</keyword>
<name>A7EF05_SCLS1</name>
<reference evidence="2" key="1">
    <citation type="journal article" date="2011" name="PLoS Genet.">
        <title>Genomic analysis of the necrotrophic fungal pathogens Sclerotinia sclerotiorum and Botrytis cinerea.</title>
        <authorList>
            <person name="Amselem J."/>
            <person name="Cuomo C.A."/>
            <person name="van Kan J.A."/>
            <person name="Viaud M."/>
            <person name="Benito E.P."/>
            <person name="Couloux A."/>
            <person name="Coutinho P.M."/>
            <person name="de Vries R.P."/>
            <person name="Dyer P.S."/>
            <person name="Fillinger S."/>
            <person name="Fournier E."/>
            <person name="Gout L."/>
            <person name="Hahn M."/>
            <person name="Kohn L."/>
            <person name="Lapalu N."/>
            <person name="Plummer K.M."/>
            <person name="Pradier J.M."/>
            <person name="Quevillon E."/>
            <person name="Sharon A."/>
            <person name="Simon A."/>
            <person name="ten Have A."/>
            <person name="Tudzynski B."/>
            <person name="Tudzynski P."/>
            <person name="Wincker P."/>
            <person name="Andrew M."/>
            <person name="Anthouard V."/>
            <person name="Beever R.E."/>
            <person name="Beffa R."/>
            <person name="Benoit I."/>
            <person name="Bouzid O."/>
            <person name="Brault B."/>
            <person name="Chen Z."/>
            <person name="Choquer M."/>
            <person name="Collemare J."/>
            <person name="Cotton P."/>
            <person name="Danchin E.G."/>
            <person name="Da Silva C."/>
            <person name="Gautier A."/>
            <person name="Giraud C."/>
            <person name="Giraud T."/>
            <person name="Gonzalez C."/>
            <person name="Grossetete S."/>
            <person name="Guldener U."/>
            <person name="Henrissat B."/>
            <person name="Howlett B.J."/>
            <person name="Kodira C."/>
            <person name="Kretschmer M."/>
            <person name="Lappartient A."/>
            <person name="Leroch M."/>
            <person name="Levis C."/>
            <person name="Mauceli E."/>
            <person name="Neuveglise C."/>
            <person name="Oeser B."/>
            <person name="Pearson M."/>
            <person name="Poulain J."/>
            <person name="Poussereau N."/>
            <person name="Quesneville H."/>
            <person name="Rascle C."/>
            <person name="Schumacher J."/>
            <person name="Segurens B."/>
            <person name="Sexton A."/>
            <person name="Silva E."/>
            <person name="Sirven C."/>
            <person name="Soanes D.M."/>
            <person name="Talbot N.J."/>
            <person name="Templeton M."/>
            <person name="Yandava C."/>
            <person name="Yarden O."/>
            <person name="Zeng Q."/>
            <person name="Rollins J.A."/>
            <person name="Lebrun M.H."/>
            <person name="Dickman M."/>
        </authorList>
    </citation>
    <scope>NUCLEOTIDE SEQUENCE [LARGE SCALE GENOMIC DNA]</scope>
    <source>
        <strain evidence="2">ATCC 18683 / 1980 / Ss-1</strain>
    </source>
</reference>
<proteinExistence type="predicted"/>
<dbReference type="RefSeq" id="XP_001595806.1">
    <property type="nucleotide sequence ID" value="XM_001595756.1"/>
</dbReference>
<dbReference type="Proteomes" id="UP000001312">
    <property type="component" value="Unassembled WGS sequence"/>
</dbReference>